<keyword evidence="1" id="KW-0732">Signal</keyword>
<protein>
    <submittedName>
        <fullName evidence="2">Uncharacterized protein</fullName>
    </submittedName>
</protein>
<evidence type="ECO:0000313" key="3">
    <source>
        <dbReference type="Proteomes" id="UP001528920"/>
    </source>
</evidence>
<feature type="chain" id="PRO_5045289221" evidence="1">
    <location>
        <begin position="23"/>
        <end position="224"/>
    </location>
</feature>
<evidence type="ECO:0000256" key="1">
    <source>
        <dbReference type="SAM" id="SignalP"/>
    </source>
</evidence>
<name>A0ABT5VP88_9BACT</name>
<evidence type="ECO:0000313" key="2">
    <source>
        <dbReference type="EMBL" id="MDE5417060.1"/>
    </source>
</evidence>
<keyword evidence="3" id="KW-1185">Reference proteome</keyword>
<accession>A0ABT5VP88</accession>
<gene>
    <name evidence="2" type="ORF">L3049_03490</name>
</gene>
<sequence>MKTNFTLFLIGLLIFFCSGLKAQTKAVTVNGDTIYVYDNGTWSFELLDEMPVVNELDFLNAELQIDTIKTEFTCPPNAKKEVKNAEKIFRIKYDDKLWKRVPPATLNDEAEFAFESKKSDIWCAVISEQTPILADKLFLIAKKNMEDFSGTKATSLKTELLKVNGKEVIRGVLSANISGIAFIFDSYYYSNDLGSVQFTTWTSEKVWERNEMQIQDLLHGFIAE</sequence>
<dbReference type="RefSeq" id="WP_275108398.1">
    <property type="nucleotide sequence ID" value="NZ_JAKJSC010000001.1"/>
</dbReference>
<dbReference type="Proteomes" id="UP001528920">
    <property type="component" value="Unassembled WGS sequence"/>
</dbReference>
<organism evidence="2 3">
    <name type="scientific">Paralabilibaculum antarcticum</name>
    <dbReference type="NCBI Taxonomy" id="2912572"/>
    <lineage>
        <taxon>Bacteria</taxon>
        <taxon>Pseudomonadati</taxon>
        <taxon>Bacteroidota</taxon>
        <taxon>Bacteroidia</taxon>
        <taxon>Marinilabiliales</taxon>
        <taxon>Marinifilaceae</taxon>
        <taxon>Paralabilibaculum</taxon>
    </lineage>
</organism>
<dbReference type="EMBL" id="JAKJSC010000001">
    <property type="protein sequence ID" value="MDE5417060.1"/>
    <property type="molecule type" value="Genomic_DNA"/>
</dbReference>
<comment type="caution">
    <text evidence="2">The sequence shown here is derived from an EMBL/GenBank/DDBJ whole genome shotgun (WGS) entry which is preliminary data.</text>
</comment>
<proteinExistence type="predicted"/>
<feature type="signal peptide" evidence="1">
    <location>
        <begin position="1"/>
        <end position="22"/>
    </location>
</feature>
<reference evidence="2 3" key="1">
    <citation type="submission" date="2022-01" db="EMBL/GenBank/DDBJ databases">
        <title>Labilibaculum sp. nov, a marine bacterium isolated from Antarctica.</title>
        <authorList>
            <person name="Dai W."/>
        </authorList>
    </citation>
    <scope>NUCLEOTIDE SEQUENCE [LARGE SCALE GENOMIC DNA]</scope>
    <source>
        <strain evidence="2 3">DW002</strain>
    </source>
</reference>